<proteinExistence type="predicted"/>
<accession>A0ABV3K7U0</accession>
<keyword evidence="2" id="KW-1185">Reference proteome</keyword>
<evidence type="ECO:0000313" key="1">
    <source>
        <dbReference type="EMBL" id="MEV5511095.1"/>
    </source>
</evidence>
<dbReference type="EMBL" id="JBFAUK010000050">
    <property type="protein sequence ID" value="MEV5511095.1"/>
    <property type="molecule type" value="Genomic_DNA"/>
</dbReference>
<dbReference type="Proteomes" id="UP001552594">
    <property type="component" value="Unassembled WGS sequence"/>
</dbReference>
<sequence>MSTPDQSNHQKFPKGTLAMDNARGRIGQVMDHLENRIQLRPVQGGLEWDATLEDLRPATPSEELSAKVKAINSAAKLGG</sequence>
<organism evidence="1 2">
    <name type="scientific">Streptomyces orinoci</name>
    <name type="common">Streptoverticillium orinoci</name>
    <dbReference type="NCBI Taxonomy" id="67339"/>
    <lineage>
        <taxon>Bacteria</taxon>
        <taxon>Bacillati</taxon>
        <taxon>Actinomycetota</taxon>
        <taxon>Actinomycetes</taxon>
        <taxon>Kitasatosporales</taxon>
        <taxon>Streptomycetaceae</taxon>
        <taxon>Streptomyces</taxon>
    </lineage>
</organism>
<name>A0ABV3K7U0_STRON</name>
<protein>
    <submittedName>
        <fullName evidence="1">Uncharacterized protein</fullName>
    </submittedName>
</protein>
<comment type="caution">
    <text evidence="1">The sequence shown here is derived from an EMBL/GenBank/DDBJ whole genome shotgun (WGS) entry which is preliminary data.</text>
</comment>
<gene>
    <name evidence="1" type="ORF">AB0L16_32555</name>
</gene>
<evidence type="ECO:0000313" key="2">
    <source>
        <dbReference type="Proteomes" id="UP001552594"/>
    </source>
</evidence>
<dbReference type="RefSeq" id="WP_241561278.1">
    <property type="nucleotide sequence ID" value="NZ_JBFAUK010000050.1"/>
</dbReference>
<reference evidence="1 2" key="1">
    <citation type="submission" date="2024-06" db="EMBL/GenBank/DDBJ databases">
        <title>The Natural Products Discovery Center: Release of the First 8490 Sequenced Strains for Exploring Actinobacteria Biosynthetic Diversity.</title>
        <authorList>
            <person name="Kalkreuter E."/>
            <person name="Kautsar S.A."/>
            <person name="Yang D."/>
            <person name="Bader C.D."/>
            <person name="Teijaro C.N."/>
            <person name="Fluegel L."/>
            <person name="Davis C.M."/>
            <person name="Simpson J.R."/>
            <person name="Lauterbach L."/>
            <person name="Steele A.D."/>
            <person name="Gui C."/>
            <person name="Meng S."/>
            <person name="Li G."/>
            <person name="Viehrig K."/>
            <person name="Ye F."/>
            <person name="Su P."/>
            <person name="Kiefer A.F."/>
            <person name="Nichols A."/>
            <person name="Cepeda A.J."/>
            <person name="Yan W."/>
            <person name="Fan B."/>
            <person name="Jiang Y."/>
            <person name="Adhikari A."/>
            <person name="Zheng C.-J."/>
            <person name="Schuster L."/>
            <person name="Cowan T.M."/>
            <person name="Smanski M.J."/>
            <person name="Chevrette M.G."/>
            <person name="De Carvalho L.P.S."/>
            <person name="Shen B."/>
        </authorList>
    </citation>
    <scope>NUCLEOTIDE SEQUENCE [LARGE SCALE GENOMIC DNA]</scope>
    <source>
        <strain evidence="1 2">NPDC052347</strain>
    </source>
</reference>